<dbReference type="EMBL" id="BART01013005">
    <property type="protein sequence ID" value="GAG87979.1"/>
    <property type="molecule type" value="Genomic_DNA"/>
</dbReference>
<gene>
    <name evidence="1" type="ORF">S01H4_26844</name>
</gene>
<proteinExistence type="predicted"/>
<evidence type="ECO:0000313" key="1">
    <source>
        <dbReference type="EMBL" id="GAG87979.1"/>
    </source>
</evidence>
<organism evidence="1">
    <name type="scientific">marine sediment metagenome</name>
    <dbReference type="NCBI Taxonomy" id="412755"/>
    <lineage>
        <taxon>unclassified sequences</taxon>
        <taxon>metagenomes</taxon>
        <taxon>ecological metagenomes</taxon>
    </lineage>
</organism>
<sequence length="64" mass="7321">SIQCKVTDAQDHIGEVVWNDFVVSQISQTDVEKNKTEEYGHAFLKFFPKQSTLKLCNIYSGLKN</sequence>
<protein>
    <submittedName>
        <fullName evidence="1">Uncharacterized protein</fullName>
    </submittedName>
</protein>
<accession>X1AXS0</accession>
<reference evidence="1" key="1">
    <citation type="journal article" date="2014" name="Front. Microbiol.">
        <title>High frequency of phylogenetically diverse reductive dehalogenase-homologous genes in deep subseafloor sedimentary metagenomes.</title>
        <authorList>
            <person name="Kawai M."/>
            <person name="Futagami T."/>
            <person name="Toyoda A."/>
            <person name="Takaki Y."/>
            <person name="Nishi S."/>
            <person name="Hori S."/>
            <person name="Arai W."/>
            <person name="Tsubouchi T."/>
            <person name="Morono Y."/>
            <person name="Uchiyama I."/>
            <person name="Ito T."/>
            <person name="Fujiyama A."/>
            <person name="Inagaki F."/>
            <person name="Takami H."/>
        </authorList>
    </citation>
    <scope>NUCLEOTIDE SEQUENCE</scope>
    <source>
        <strain evidence="1">Expedition CK06-06</strain>
    </source>
</reference>
<name>X1AXS0_9ZZZZ</name>
<comment type="caution">
    <text evidence="1">The sequence shown here is derived from an EMBL/GenBank/DDBJ whole genome shotgun (WGS) entry which is preliminary data.</text>
</comment>
<dbReference type="AlphaFoldDB" id="X1AXS0"/>
<feature type="non-terminal residue" evidence="1">
    <location>
        <position position="1"/>
    </location>
</feature>